<dbReference type="GO" id="GO:0005524">
    <property type="term" value="F:ATP binding"/>
    <property type="evidence" value="ECO:0007669"/>
    <property type="project" value="UniProtKB-KW"/>
</dbReference>
<keyword evidence="11 13" id="KW-0472">Membrane</keyword>
<dbReference type="AlphaFoldDB" id="A0A927BUI9"/>
<dbReference type="Gene3D" id="1.20.5.1930">
    <property type="match status" value="1"/>
</dbReference>
<dbReference type="InterPro" id="IPR003594">
    <property type="entry name" value="HATPase_dom"/>
</dbReference>
<dbReference type="EC" id="2.7.13.3" evidence="3"/>
<reference evidence="16" key="1">
    <citation type="submission" date="2020-09" db="EMBL/GenBank/DDBJ databases">
        <title>A novel bacterium of genus Paenibacillus, isolated from South China Sea.</title>
        <authorList>
            <person name="Huang H."/>
            <person name="Mo K."/>
            <person name="Hu Y."/>
        </authorList>
    </citation>
    <scope>NUCLEOTIDE SEQUENCE</scope>
    <source>
        <strain evidence="16">IB182496</strain>
    </source>
</reference>
<dbReference type="InterPro" id="IPR036890">
    <property type="entry name" value="HATPase_C_sf"/>
</dbReference>
<keyword evidence="10" id="KW-0902">Two-component regulatory system</keyword>
<name>A0A927BUI9_9BACL</name>
<keyword evidence="4" id="KW-1003">Cell membrane</keyword>
<evidence type="ECO:0000256" key="11">
    <source>
        <dbReference type="ARBA" id="ARBA00023136"/>
    </source>
</evidence>
<dbReference type="GO" id="GO:0046983">
    <property type="term" value="F:protein dimerization activity"/>
    <property type="evidence" value="ECO:0007669"/>
    <property type="project" value="InterPro"/>
</dbReference>
<evidence type="ECO:0000256" key="12">
    <source>
        <dbReference type="SAM" id="MobiDB-lite"/>
    </source>
</evidence>
<keyword evidence="8 16" id="KW-0418">Kinase</keyword>
<evidence type="ECO:0000256" key="5">
    <source>
        <dbReference type="ARBA" id="ARBA00022553"/>
    </source>
</evidence>
<feature type="region of interest" description="Disordered" evidence="12">
    <location>
        <begin position="336"/>
        <end position="357"/>
    </location>
</feature>
<keyword evidence="17" id="KW-1185">Reference proteome</keyword>
<keyword evidence="7" id="KW-0547">Nucleotide-binding</keyword>
<evidence type="ECO:0000259" key="15">
    <source>
        <dbReference type="PROSITE" id="PS50885"/>
    </source>
</evidence>
<evidence type="ECO:0000256" key="7">
    <source>
        <dbReference type="ARBA" id="ARBA00022741"/>
    </source>
</evidence>
<comment type="caution">
    <text evidence="16">The sequence shown here is derived from an EMBL/GenBank/DDBJ whole genome shotgun (WGS) entry which is preliminary data.</text>
</comment>
<organism evidence="16 17">
    <name type="scientific">Paenibacillus sabuli</name>
    <dbReference type="NCBI Taxonomy" id="2772509"/>
    <lineage>
        <taxon>Bacteria</taxon>
        <taxon>Bacillati</taxon>
        <taxon>Bacillota</taxon>
        <taxon>Bacilli</taxon>
        <taxon>Bacillales</taxon>
        <taxon>Paenibacillaceae</taxon>
        <taxon>Paenibacillus</taxon>
    </lineage>
</organism>
<keyword evidence="13" id="KW-1133">Transmembrane helix</keyword>
<evidence type="ECO:0000313" key="16">
    <source>
        <dbReference type="EMBL" id="MBD2845754.1"/>
    </source>
</evidence>
<protein>
    <recommendedName>
        <fullName evidence="3">histidine kinase</fullName>
        <ecNumber evidence="3">2.7.13.3</ecNumber>
    </recommendedName>
</protein>
<keyword evidence="5" id="KW-0597">Phosphoprotein</keyword>
<evidence type="ECO:0000256" key="4">
    <source>
        <dbReference type="ARBA" id="ARBA00022475"/>
    </source>
</evidence>
<dbReference type="InterPro" id="IPR050482">
    <property type="entry name" value="Sensor_HK_TwoCompSys"/>
</dbReference>
<dbReference type="PROSITE" id="PS50109">
    <property type="entry name" value="HIS_KIN"/>
    <property type="match status" value="1"/>
</dbReference>
<dbReference type="InterPro" id="IPR005467">
    <property type="entry name" value="His_kinase_dom"/>
</dbReference>
<dbReference type="GO" id="GO:0000155">
    <property type="term" value="F:phosphorelay sensor kinase activity"/>
    <property type="evidence" value="ECO:0007669"/>
    <property type="project" value="InterPro"/>
</dbReference>
<dbReference type="RefSeq" id="WP_190917625.1">
    <property type="nucleotide sequence ID" value="NZ_JACXIZ010000017.1"/>
</dbReference>
<feature type="domain" description="Histidine kinase" evidence="14">
    <location>
        <begin position="148"/>
        <end position="338"/>
    </location>
</feature>
<accession>A0A927BUI9</accession>
<evidence type="ECO:0000256" key="13">
    <source>
        <dbReference type="SAM" id="Phobius"/>
    </source>
</evidence>
<keyword evidence="6" id="KW-0808">Transferase</keyword>
<dbReference type="Proteomes" id="UP000621560">
    <property type="component" value="Unassembled WGS sequence"/>
</dbReference>
<dbReference type="InterPro" id="IPR011712">
    <property type="entry name" value="Sig_transdc_His_kin_sub3_dim/P"/>
</dbReference>
<dbReference type="CDD" id="cd16917">
    <property type="entry name" value="HATPase_UhpB-NarQ-NarX-like"/>
    <property type="match status" value="1"/>
</dbReference>
<feature type="transmembrane region" description="Helical" evidence="13">
    <location>
        <begin position="44"/>
        <end position="63"/>
    </location>
</feature>
<gene>
    <name evidence="16" type="ORF">IDH44_11180</name>
</gene>
<dbReference type="SMART" id="SM00387">
    <property type="entry name" value="HATPase_c"/>
    <property type="match status" value="1"/>
</dbReference>
<evidence type="ECO:0000259" key="14">
    <source>
        <dbReference type="PROSITE" id="PS50109"/>
    </source>
</evidence>
<evidence type="ECO:0000256" key="3">
    <source>
        <dbReference type="ARBA" id="ARBA00012438"/>
    </source>
</evidence>
<dbReference type="EMBL" id="JACXIZ010000017">
    <property type="protein sequence ID" value="MBD2845754.1"/>
    <property type="molecule type" value="Genomic_DNA"/>
</dbReference>
<dbReference type="SUPFAM" id="SSF55874">
    <property type="entry name" value="ATPase domain of HSP90 chaperone/DNA topoisomerase II/histidine kinase"/>
    <property type="match status" value="1"/>
</dbReference>
<evidence type="ECO:0000256" key="10">
    <source>
        <dbReference type="ARBA" id="ARBA00023012"/>
    </source>
</evidence>
<dbReference type="SMART" id="SM00304">
    <property type="entry name" value="HAMP"/>
    <property type="match status" value="1"/>
</dbReference>
<dbReference type="GO" id="GO:0005886">
    <property type="term" value="C:plasma membrane"/>
    <property type="evidence" value="ECO:0007669"/>
    <property type="project" value="UniProtKB-SubCell"/>
</dbReference>
<evidence type="ECO:0000256" key="1">
    <source>
        <dbReference type="ARBA" id="ARBA00000085"/>
    </source>
</evidence>
<evidence type="ECO:0000313" key="17">
    <source>
        <dbReference type="Proteomes" id="UP000621560"/>
    </source>
</evidence>
<dbReference type="Gene3D" id="6.10.340.10">
    <property type="match status" value="1"/>
</dbReference>
<dbReference type="InterPro" id="IPR003660">
    <property type="entry name" value="HAMP_dom"/>
</dbReference>
<evidence type="ECO:0000256" key="8">
    <source>
        <dbReference type="ARBA" id="ARBA00022777"/>
    </source>
</evidence>
<feature type="domain" description="HAMP" evidence="15">
    <location>
        <begin position="64"/>
        <end position="117"/>
    </location>
</feature>
<dbReference type="Pfam" id="PF02518">
    <property type="entry name" value="HATPase_c"/>
    <property type="match status" value="1"/>
</dbReference>
<dbReference type="PANTHER" id="PTHR24421">
    <property type="entry name" value="NITRATE/NITRITE SENSOR PROTEIN NARX-RELATED"/>
    <property type="match status" value="1"/>
</dbReference>
<evidence type="ECO:0000256" key="9">
    <source>
        <dbReference type="ARBA" id="ARBA00022840"/>
    </source>
</evidence>
<proteinExistence type="predicted"/>
<sequence>MMVRMLRGSKWELVLFFLASTSAALIALYAGHRWLAQMEPLERWLTVAAAVIVVSTAFGYWAAQRVHRRIDEVHLALKQATSGNLAVRLPESGSAGSFYPVYREFNVMAGVMEQRMELLQSIGEEQVMREAASNEEAVMEERKRLGRDLHDTVSQQLFAIHMSSSTLPKLLDLDRAKADEVLRQLIEMSSAAQKQMRGLIAKLRPLELEGRSLEQALDKWFPDYCRQNDLQGTLDWRLDEQLSEGKEHQFFLIIQEAMANIVKHAEATHVTLSLVETPRQLFLSLQDDGKGFRAGRVQRGSYGLSTMRERAQRLGGDAEIISKPGGGTRVRVVIPKYKKKEQAGDGNEMADHDRGRS</sequence>
<dbReference type="PROSITE" id="PS50885">
    <property type="entry name" value="HAMP"/>
    <property type="match status" value="1"/>
</dbReference>
<keyword evidence="9" id="KW-0067">ATP-binding</keyword>
<evidence type="ECO:0000256" key="6">
    <source>
        <dbReference type="ARBA" id="ARBA00022679"/>
    </source>
</evidence>
<comment type="catalytic activity">
    <reaction evidence="1">
        <text>ATP + protein L-histidine = ADP + protein N-phospho-L-histidine.</text>
        <dbReference type="EC" id="2.7.13.3"/>
    </reaction>
</comment>
<feature type="transmembrane region" description="Helical" evidence="13">
    <location>
        <begin position="12"/>
        <end position="32"/>
    </location>
</feature>
<comment type="subcellular location">
    <subcellularLocation>
        <location evidence="2">Cell membrane</location>
        <topology evidence="2">Multi-pass membrane protein</topology>
    </subcellularLocation>
</comment>
<evidence type="ECO:0000256" key="2">
    <source>
        <dbReference type="ARBA" id="ARBA00004651"/>
    </source>
</evidence>
<dbReference type="Pfam" id="PF07730">
    <property type="entry name" value="HisKA_3"/>
    <property type="match status" value="1"/>
</dbReference>
<keyword evidence="13" id="KW-0812">Transmembrane</keyword>
<dbReference type="Gene3D" id="3.30.565.10">
    <property type="entry name" value="Histidine kinase-like ATPase, C-terminal domain"/>
    <property type="match status" value="1"/>
</dbReference>